<organism evidence="1 2">
    <name type="scientific">Hanseniaspora opuntiae</name>
    <dbReference type="NCBI Taxonomy" id="211096"/>
    <lineage>
        <taxon>Eukaryota</taxon>
        <taxon>Fungi</taxon>
        <taxon>Dikarya</taxon>
        <taxon>Ascomycota</taxon>
        <taxon>Saccharomycotina</taxon>
        <taxon>Saccharomycetes</taxon>
        <taxon>Saccharomycodales</taxon>
        <taxon>Saccharomycodaceae</taxon>
        <taxon>Hanseniaspora</taxon>
    </lineage>
</organism>
<reference evidence="2" key="1">
    <citation type="journal article" date="2016" name="Genome Announc.">
        <title>Genome sequences of three species of Hanseniaspora isolated from spontaneous wine fermentations.</title>
        <authorList>
            <person name="Sternes P.R."/>
            <person name="Lee D."/>
            <person name="Kutyna D.R."/>
            <person name="Borneman A.R."/>
        </authorList>
    </citation>
    <scope>NUCLEOTIDE SEQUENCE [LARGE SCALE GENOMIC DNA]</scope>
    <source>
        <strain evidence="2">AWRI3578</strain>
    </source>
</reference>
<proteinExistence type="predicted"/>
<accession>A0A1E5RWW9</accession>
<keyword evidence="2" id="KW-1185">Reference proteome</keyword>
<dbReference type="OrthoDB" id="3971492at2759"/>
<dbReference type="Proteomes" id="UP000095605">
    <property type="component" value="Unassembled WGS sequence"/>
</dbReference>
<comment type="caution">
    <text evidence="1">The sequence shown here is derived from an EMBL/GenBank/DDBJ whole genome shotgun (WGS) entry which is preliminary data.</text>
</comment>
<evidence type="ECO:0000313" key="2">
    <source>
        <dbReference type="Proteomes" id="UP000095605"/>
    </source>
</evidence>
<gene>
    <name evidence="1" type="ORF">AWRI3578_g492</name>
</gene>
<dbReference type="EMBL" id="LPNL01000002">
    <property type="protein sequence ID" value="OEJ91442.1"/>
    <property type="molecule type" value="Genomic_DNA"/>
</dbReference>
<protein>
    <submittedName>
        <fullName evidence="1">Uncharacterized protein</fullName>
    </submittedName>
</protein>
<evidence type="ECO:0000313" key="1">
    <source>
        <dbReference type="EMBL" id="OEJ91442.1"/>
    </source>
</evidence>
<dbReference type="AlphaFoldDB" id="A0A1E5RWW9"/>
<name>A0A1E5RWW9_9ASCO</name>
<sequence length="325" mass="38681">MDTLLNKVKHTHESDSDLVTEVRRFLLDSLYKQNLFRKSTKTNALNKQKTTYSDLNTRDEETFYKQQLKYMDFIEFYIEKTGDFALSKNLVYAYLLDEQSIKVKTLGLRLLNVYLHSSTNKIFKCDSEFYENIVPIIEQFFFYIPPHFNAHTSYSLLKELFSSFTYAISYENDFKKQQDLTLIVYSENVISTMIPALLLSKTDNLAILNFILEKLKNEYINADCRYFVNVRRVLHAFKPLKMYPEYLKSMNKETIRHIYDIIKVLPLYDTTHDVYKYDLIIFYVIFYKLDSVETISESDINEFMDKLKSVYSDVQKDISDILEKI</sequence>